<accession>A0AA40DR16</accession>
<gene>
    <name evidence="2" type="ORF">B0T21DRAFT_387584</name>
</gene>
<sequence length="232" mass="27281">MRLLNTTTFELEQFLEGSSQSALIGSLSERDVASGHALPAYSILSHTWEEEEVLLEDMTEEGRRAVCYDWIWIDTCCIDKTSSSELSEAINSMFRWYKLSDSCYVYLSDTTSRSRPDRAADDGVHPPCWYSCGWTLQELIAPRKVKFYNRDWRFIGTRGDRPMAWLSKRKTTRIEDMAYCMLGIFNVSMPMLYGEGRIRLQEEIIRIVNDQSIFCWREHDLIDYYREEYGQF</sequence>
<name>A0AA40DR16_9PEZI</name>
<dbReference type="EMBL" id="JAUKTV010000018">
    <property type="protein sequence ID" value="KAK0708873.1"/>
    <property type="molecule type" value="Genomic_DNA"/>
</dbReference>
<comment type="caution">
    <text evidence="2">The sequence shown here is derived from an EMBL/GenBank/DDBJ whole genome shotgun (WGS) entry which is preliminary data.</text>
</comment>
<feature type="domain" description="Heterokaryon incompatibility" evidence="1">
    <location>
        <begin position="66"/>
        <end position="114"/>
    </location>
</feature>
<evidence type="ECO:0000313" key="3">
    <source>
        <dbReference type="Proteomes" id="UP001172159"/>
    </source>
</evidence>
<evidence type="ECO:0000313" key="2">
    <source>
        <dbReference type="EMBL" id="KAK0708873.1"/>
    </source>
</evidence>
<evidence type="ECO:0000259" key="1">
    <source>
        <dbReference type="Pfam" id="PF06985"/>
    </source>
</evidence>
<dbReference type="PANTHER" id="PTHR10622">
    <property type="entry name" value="HET DOMAIN-CONTAINING PROTEIN"/>
    <property type="match status" value="1"/>
</dbReference>
<organism evidence="2 3">
    <name type="scientific">Apiosordaria backusii</name>
    <dbReference type="NCBI Taxonomy" id="314023"/>
    <lineage>
        <taxon>Eukaryota</taxon>
        <taxon>Fungi</taxon>
        <taxon>Dikarya</taxon>
        <taxon>Ascomycota</taxon>
        <taxon>Pezizomycotina</taxon>
        <taxon>Sordariomycetes</taxon>
        <taxon>Sordariomycetidae</taxon>
        <taxon>Sordariales</taxon>
        <taxon>Lasiosphaeriaceae</taxon>
        <taxon>Apiosordaria</taxon>
    </lineage>
</organism>
<dbReference type="Pfam" id="PF06985">
    <property type="entry name" value="HET"/>
    <property type="match status" value="1"/>
</dbReference>
<protein>
    <recommendedName>
        <fullName evidence="1">Heterokaryon incompatibility domain-containing protein</fullName>
    </recommendedName>
</protein>
<dbReference type="InterPro" id="IPR010730">
    <property type="entry name" value="HET"/>
</dbReference>
<reference evidence="2" key="1">
    <citation type="submission" date="2023-06" db="EMBL/GenBank/DDBJ databases">
        <title>Genome-scale phylogeny and comparative genomics of the fungal order Sordariales.</title>
        <authorList>
            <consortium name="Lawrence Berkeley National Laboratory"/>
            <person name="Hensen N."/>
            <person name="Bonometti L."/>
            <person name="Westerberg I."/>
            <person name="Brannstrom I.O."/>
            <person name="Guillou S."/>
            <person name="Cros-Aarteil S."/>
            <person name="Calhoun S."/>
            <person name="Haridas S."/>
            <person name="Kuo A."/>
            <person name="Mondo S."/>
            <person name="Pangilinan J."/>
            <person name="Riley R."/>
            <person name="Labutti K."/>
            <person name="Andreopoulos B."/>
            <person name="Lipzen A."/>
            <person name="Chen C."/>
            <person name="Yanf M."/>
            <person name="Daum C."/>
            <person name="Ng V."/>
            <person name="Clum A."/>
            <person name="Steindorff A."/>
            <person name="Ohm R."/>
            <person name="Martin F."/>
            <person name="Silar P."/>
            <person name="Natvig D."/>
            <person name="Lalanne C."/>
            <person name="Gautier V."/>
            <person name="Ament-Velasquez S.L."/>
            <person name="Kruys A."/>
            <person name="Hutchinson M.I."/>
            <person name="Powell A.J."/>
            <person name="Barry K."/>
            <person name="Miller A.N."/>
            <person name="Grigoriev I.V."/>
            <person name="Debuchy R."/>
            <person name="Gladieux P."/>
            <person name="Thoren M.H."/>
            <person name="Johannesson H."/>
        </authorList>
    </citation>
    <scope>NUCLEOTIDE SEQUENCE</scope>
    <source>
        <strain evidence="2">CBS 540.89</strain>
    </source>
</reference>
<dbReference type="AlphaFoldDB" id="A0AA40DR16"/>
<keyword evidence="3" id="KW-1185">Reference proteome</keyword>
<dbReference type="Proteomes" id="UP001172159">
    <property type="component" value="Unassembled WGS sequence"/>
</dbReference>
<proteinExistence type="predicted"/>
<dbReference type="PANTHER" id="PTHR10622:SF10">
    <property type="entry name" value="HET DOMAIN-CONTAINING PROTEIN"/>
    <property type="match status" value="1"/>
</dbReference>